<proteinExistence type="predicted"/>
<feature type="region of interest" description="Disordered" evidence="1">
    <location>
        <begin position="335"/>
        <end position="394"/>
    </location>
</feature>
<dbReference type="EMBL" id="LR593886">
    <property type="protein sequence ID" value="VTS01551.1"/>
    <property type="molecule type" value="Genomic_DNA"/>
</dbReference>
<dbReference type="KEGG" id="gms:SOIL9_78120"/>
<protein>
    <recommendedName>
        <fullName evidence="2">Right handed beta helix domain-containing protein</fullName>
    </recommendedName>
</protein>
<dbReference type="SMART" id="SM00710">
    <property type="entry name" value="PbH1"/>
    <property type="match status" value="4"/>
</dbReference>
<dbReference type="Proteomes" id="UP000464178">
    <property type="component" value="Chromosome"/>
</dbReference>
<dbReference type="RefSeq" id="WP_162672483.1">
    <property type="nucleotide sequence ID" value="NZ_LR593886.1"/>
</dbReference>
<evidence type="ECO:0000256" key="1">
    <source>
        <dbReference type="SAM" id="MobiDB-lite"/>
    </source>
</evidence>
<feature type="compositionally biased region" description="Basic residues" evidence="1">
    <location>
        <begin position="339"/>
        <end position="356"/>
    </location>
</feature>
<organism evidence="3 4">
    <name type="scientific">Gemmata massiliana</name>
    <dbReference type="NCBI Taxonomy" id="1210884"/>
    <lineage>
        <taxon>Bacteria</taxon>
        <taxon>Pseudomonadati</taxon>
        <taxon>Planctomycetota</taxon>
        <taxon>Planctomycetia</taxon>
        <taxon>Gemmatales</taxon>
        <taxon>Gemmataceae</taxon>
        <taxon>Gemmata</taxon>
    </lineage>
</organism>
<keyword evidence="4" id="KW-1185">Reference proteome</keyword>
<reference evidence="3 4" key="1">
    <citation type="submission" date="2019-05" db="EMBL/GenBank/DDBJ databases">
        <authorList>
            <consortium name="Science for Life Laboratories"/>
        </authorList>
    </citation>
    <scope>NUCLEOTIDE SEQUENCE [LARGE SCALE GENOMIC DNA]</scope>
    <source>
        <strain evidence="3">Soil9</strain>
    </source>
</reference>
<dbReference type="AlphaFoldDB" id="A0A6P2DLL7"/>
<dbReference type="InterPro" id="IPR039448">
    <property type="entry name" value="Beta_helix"/>
</dbReference>
<dbReference type="InterPro" id="IPR011050">
    <property type="entry name" value="Pectin_lyase_fold/virulence"/>
</dbReference>
<dbReference type="SUPFAM" id="SSF51126">
    <property type="entry name" value="Pectin lyase-like"/>
    <property type="match status" value="1"/>
</dbReference>
<accession>A0A6P2DLL7</accession>
<evidence type="ECO:0000313" key="4">
    <source>
        <dbReference type="Proteomes" id="UP000464178"/>
    </source>
</evidence>
<gene>
    <name evidence="3" type="ORF">SOIL9_78120</name>
</gene>
<evidence type="ECO:0000313" key="3">
    <source>
        <dbReference type="EMBL" id="VTS01551.1"/>
    </source>
</evidence>
<dbReference type="Gene3D" id="2.160.20.10">
    <property type="entry name" value="Single-stranded right-handed beta-helix, Pectin lyase-like"/>
    <property type="match status" value="1"/>
</dbReference>
<dbReference type="Pfam" id="PF13229">
    <property type="entry name" value="Beta_helix"/>
    <property type="match status" value="1"/>
</dbReference>
<sequence>MADYYVDATGGSDANPGTSTGAAKQTLAAGIALLTAGDRLYVKAGTYTLTTTAAITAAQCGATRAGPTIIEGYVTTPGDAPETSAAPLITSSTNSVSLLTYQAGTAVAYLALRSLKISSTATTRGSGILGVTGTGSVAGNVVLEKVEIVGGAVGYNSGARLQIARARRLTIRNSVGVGVNSASIVSSALIEDCRFLDNGSHGFDIGANVLTSAQFRRCVFSGNVGSGVSFPVQGRTGVMMSIYNCTFEGNGSDGITFTFTTGNFGLFCSDCAFWGEHRVPHQFERLGWRLGPLGRVLEQRLRVQLVRAARGTDERIGRQGAHSGPVHQFRVRGLGTQRHGGRRRPVARGRNRRGGRRRDSERTVGRGFGRSRSRTHAQHMVPRGVKKWPELSRT</sequence>
<feature type="domain" description="Right handed beta helix" evidence="2">
    <location>
        <begin position="139"/>
        <end position="262"/>
    </location>
</feature>
<dbReference type="InterPro" id="IPR006626">
    <property type="entry name" value="PbH1"/>
</dbReference>
<name>A0A6P2DLL7_9BACT</name>
<evidence type="ECO:0000259" key="2">
    <source>
        <dbReference type="Pfam" id="PF13229"/>
    </source>
</evidence>
<dbReference type="InterPro" id="IPR012334">
    <property type="entry name" value="Pectin_lyas_fold"/>
</dbReference>